<feature type="transmembrane region" description="Helical" evidence="5">
    <location>
        <begin position="352"/>
        <end position="375"/>
    </location>
</feature>
<sequence length="528" mass="56755">MIASIAVVIGIASPHGLTGALEMGGWFLAGSAWTLFLCVFLWRTSPRRIAQRRLVILTSRLEDMATLLIKLDCAPDDPHAWARFDTIHRRGIRTSIERARQAAAYAGPQSAFLKEGVDAASRTFSALISLGRYRRRTSAPMDAFAPRPLLPAVAHLLRALADELDKGKADYATVAEEAAMLSAMIGTRDDAPARAVAFTVAAIAGFCRQRQASAIDHMENEPVRVYLHIDLHAWRNALRVATAASIAYVIGVGFNIALPHWGVIAALLVTQPMAANTWLRIVERACGSLIGGAFAALLIAQLNAPWSQAIAIVVLATAVIACRLVNYGLFVVFLTPMFMLLSDFIKPAEGLIFARIVNELLGACIGAAASVLLWPVSNRDALASALSDAIAANMAFAAAVLKQSAGDSGELDRMQREAGLASTRLEVARERLLFEGRTGGRRMDRVWDAAVALRGVCGASAVLEILCRGTTSMEQETRADEYGKLAVSLQQRLLGNDSGTMPAFAGHPDDDLSHAVRRLVETVNLLTP</sequence>
<dbReference type="EMBL" id="CP157947">
    <property type="protein sequence ID" value="XBS69555.1"/>
    <property type="molecule type" value="Genomic_DNA"/>
</dbReference>
<protein>
    <submittedName>
        <fullName evidence="7">FUSC family protein</fullName>
    </submittedName>
</protein>
<dbReference type="Pfam" id="PF13515">
    <property type="entry name" value="FUSC_2"/>
    <property type="match status" value="1"/>
</dbReference>
<proteinExistence type="predicted"/>
<keyword evidence="4 5" id="KW-0472">Membrane</keyword>
<comment type="subcellular location">
    <subcellularLocation>
        <location evidence="1">Membrane</location>
        <topology evidence="1">Multi-pass membrane protein</topology>
    </subcellularLocation>
</comment>
<evidence type="ECO:0000256" key="4">
    <source>
        <dbReference type="ARBA" id="ARBA00023136"/>
    </source>
</evidence>
<evidence type="ECO:0000256" key="3">
    <source>
        <dbReference type="ARBA" id="ARBA00022989"/>
    </source>
</evidence>
<evidence type="ECO:0000256" key="5">
    <source>
        <dbReference type="SAM" id="Phobius"/>
    </source>
</evidence>
<dbReference type="AlphaFoldDB" id="A0AAU7Q931"/>
<gene>
    <name evidence="7" type="ORF">ABK905_24875</name>
</gene>
<evidence type="ECO:0000313" key="7">
    <source>
        <dbReference type="EMBL" id="XBS69555.1"/>
    </source>
</evidence>
<evidence type="ECO:0000256" key="2">
    <source>
        <dbReference type="ARBA" id="ARBA00022692"/>
    </source>
</evidence>
<evidence type="ECO:0000259" key="6">
    <source>
        <dbReference type="Pfam" id="PF13515"/>
    </source>
</evidence>
<feature type="transmembrane region" description="Helical" evidence="5">
    <location>
        <begin position="286"/>
        <end position="304"/>
    </location>
</feature>
<accession>A0AAU7Q931</accession>
<keyword evidence="3 5" id="KW-1133">Transmembrane helix</keyword>
<reference evidence="7" key="1">
    <citation type="submission" date="2024-06" db="EMBL/GenBank/DDBJ databases">
        <authorList>
            <person name="Coelho C."/>
            <person name="Bento M."/>
            <person name="Garcia E."/>
            <person name="Camelo A."/>
            <person name="Brandao I."/>
            <person name="Espirito Santo C."/>
            <person name="Trovao J."/>
            <person name="Verissimo A."/>
            <person name="Costa J."/>
            <person name="Tiago I."/>
        </authorList>
    </citation>
    <scope>NUCLEOTIDE SEQUENCE</scope>
    <source>
        <strain evidence="7">KWT182</strain>
    </source>
</reference>
<name>A0AAU7Q931_9GAMM</name>
<evidence type="ECO:0000256" key="1">
    <source>
        <dbReference type="ARBA" id="ARBA00004141"/>
    </source>
</evidence>
<dbReference type="GO" id="GO:0016020">
    <property type="term" value="C:membrane"/>
    <property type="evidence" value="ECO:0007669"/>
    <property type="project" value="UniProtKB-SubCell"/>
</dbReference>
<organism evidence="7">
    <name type="scientific">Acerihabitans sp. KWT182</name>
    <dbReference type="NCBI Taxonomy" id="3157919"/>
    <lineage>
        <taxon>Bacteria</taxon>
        <taxon>Pseudomonadati</taxon>
        <taxon>Pseudomonadota</taxon>
        <taxon>Gammaproteobacteria</taxon>
        <taxon>Enterobacterales</taxon>
        <taxon>Pectobacteriaceae</taxon>
        <taxon>Acerihabitans</taxon>
    </lineage>
</organism>
<feature type="domain" description="Integral membrane bound transporter" evidence="6">
    <location>
        <begin position="246"/>
        <end position="368"/>
    </location>
</feature>
<dbReference type="InterPro" id="IPR049453">
    <property type="entry name" value="Memb_transporter_dom"/>
</dbReference>
<feature type="transmembrane region" description="Helical" evidence="5">
    <location>
        <begin position="310"/>
        <end position="340"/>
    </location>
</feature>
<keyword evidence="2 5" id="KW-0812">Transmembrane</keyword>
<feature type="transmembrane region" description="Helical" evidence="5">
    <location>
        <begin position="24"/>
        <end position="42"/>
    </location>
</feature>